<feature type="chain" id="PRO_5009235183" evidence="10">
    <location>
        <begin position="21"/>
        <end position="468"/>
    </location>
</feature>
<accession>A0A1G4I4J1</accession>
<evidence type="ECO:0000259" key="12">
    <source>
        <dbReference type="Pfam" id="PF13206"/>
    </source>
</evidence>
<evidence type="ECO:0000313" key="13">
    <source>
        <dbReference type="EMBL" id="SCU66642.1"/>
    </source>
</evidence>
<keyword evidence="8" id="KW-0449">Lipoprotein</keyword>
<evidence type="ECO:0000256" key="9">
    <source>
        <dbReference type="SAM" id="MobiDB-lite"/>
    </source>
</evidence>
<dbReference type="AlphaFoldDB" id="A0A1G4I4J1"/>
<evidence type="ECO:0000256" key="10">
    <source>
        <dbReference type="SAM" id="SignalP"/>
    </source>
</evidence>
<evidence type="ECO:0000256" key="6">
    <source>
        <dbReference type="ARBA" id="ARBA00023136"/>
    </source>
</evidence>
<feature type="region of interest" description="Disordered" evidence="9">
    <location>
        <begin position="423"/>
        <end position="454"/>
    </location>
</feature>
<evidence type="ECO:0000256" key="2">
    <source>
        <dbReference type="ARBA" id="ARBA00004609"/>
    </source>
</evidence>
<dbReference type="RefSeq" id="XP_067078065.1">
    <property type="nucleotide sequence ID" value="XM_067221964.1"/>
</dbReference>
<dbReference type="InterPro" id="IPR019609">
    <property type="entry name" value="Variant_surf_glycoprt_trypan_C"/>
</dbReference>
<evidence type="ECO:0000256" key="7">
    <source>
        <dbReference type="ARBA" id="ARBA00023180"/>
    </source>
</evidence>
<sequence>MWRLLAIAAALALSSRPSDGNPGEGENSGTYGALCTLLTEALGEVDEAAPATGWEQAYDSILEANMSAAGPDWRNQFVTSKGVKQPWNPETKHKAVATAWAASYADWANTAVALSTNDSADKKKAISKFDAMNEATRNLAKQRLETILTRVQPVRRKLNELKAIVEAGSGKVVTDLLKTALYGSSDGNSDFETTGRAKESGRVRNICASGAKLNGKQTLGDVLLCVCVNDGTSAPTGDKKICAKASSGHVSKQWELTAAGDVAIVFNELKKGCNIKQGHKTTASGIRAALTTVRDKIQVEDSDGYLGKNGGDNNCGGTAGSGVCVKYANYAKGTGSAWHDIQWVKHTTEAAAALEAAARATSTMAALEPLLQAAMVEAWEVANTTTVRQVADSTSITGGTITGCDAHKTNTTCATTNCKWQGESETKGECKPTEKRQQKTQGTREHSGGGVATTGCARHGTYKAKILR</sequence>
<gene>
    <name evidence="13" type="ORF">TEOVI_000570300</name>
</gene>
<evidence type="ECO:0000259" key="11">
    <source>
        <dbReference type="Pfam" id="PF10659"/>
    </source>
</evidence>
<reference evidence="13" key="1">
    <citation type="submission" date="2016-09" db="EMBL/GenBank/DDBJ databases">
        <authorList>
            <person name="Hebert L."/>
            <person name="Moumen B."/>
        </authorList>
    </citation>
    <scope>NUCLEOTIDE SEQUENCE [LARGE SCALE GENOMIC DNA]</scope>
    <source>
        <strain evidence="13">OVI</strain>
    </source>
</reference>
<keyword evidence="7" id="KW-0325">Glycoprotein</keyword>
<keyword evidence="5 10" id="KW-0732">Signal</keyword>
<keyword evidence="14" id="KW-1185">Reference proteome</keyword>
<keyword evidence="4" id="KW-0336">GPI-anchor</keyword>
<dbReference type="Pfam" id="PF13206">
    <property type="entry name" value="VSG_B"/>
    <property type="match status" value="1"/>
</dbReference>
<evidence type="ECO:0000256" key="1">
    <source>
        <dbReference type="ARBA" id="ARBA00002523"/>
    </source>
</evidence>
<keyword evidence="6" id="KW-0472">Membrane</keyword>
<dbReference type="GeneID" id="92379643"/>
<evidence type="ECO:0000313" key="14">
    <source>
        <dbReference type="Proteomes" id="UP000195570"/>
    </source>
</evidence>
<dbReference type="Pfam" id="PF10659">
    <property type="entry name" value="Trypan_glycop_C"/>
    <property type="match status" value="1"/>
</dbReference>
<evidence type="ECO:0000256" key="8">
    <source>
        <dbReference type="ARBA" id="ARBA00023288"/>
    </source>
</evidence>
<evidence type="ECO:0000256" key="3">
    <source>
        <dbReference type="ARBA" id="ARBA00022475"/>
    </source>
</evidence>
<feature type="signal peptide" evidence="10">
    <location>
        <begin position="1"/>
        <end position="20"/>
    </location>
</feature>
<dbReference type="Proteomes" id="UP000195570">
    <property type="component" value="Unassembled WGS sequence"/>
</dbReference>
<proteinExistence type="predicted"/>
<dbReference type="VEuPathDB" id="TriTrypDB:TEOVI_000570300"/>
<organism evidence="13 14">
    <name type="scientific">Trypanosoma equiperdum</name>
    <dbReference type="NCBI Taxonomy" id="5694"/>
    <lineage>
        <taxon>Eukaryota</taxon>
        <taxon>Discoba</taxon>
        <taxon>Euglenozoa</taxon>
        <taxon>Kinetoplastea</taxon>
        <taxon>Metakinetoplastina</taxon>
        <taxon>Trypanosomatida</taxon>
        <taxon>Trypanosomatidae</taxon>
        <taxon>Trypanosoma</taxon>
    </lineage>
</organism>
<feature type="domain" description="Trypanosome variant surface glycoprotein B-type N-terminal" evidence="12">
    <location>
        <begin position="10"/>
        <end position="368"/>
    </location>
</feature>
<comment type="function">
    <text evidence="1">VSG forms a coat on the surface of the parasite. The trypanosome evades the immune response of the host by expressing a series of antigenically distinct VSGs from an estimated 1000 VSG genes.</text>
</comment>
<comment type="caution">
    <text evidence="13">The sequence shown here is derived from an EMBL/GenBank/DDBJ whole genome shotgun (WGS) entry which is preliminary data.</text>
</comment>
<keyword evidence="3" id="KW-1003">Cell membrane</keyword>
<dbReference type="InterPro" id="IPR025932">
    <property type="entry name" value="Trypano_VSG_B_N_dom"/>
</dbReference>
<feature type="domain" description="Trypanosome variant surface glycoprotein C-terminal" evidence="11">
    <location>
        <begin position="404"/>
        <end position="461"/>
    </location>
</feature>
<dbReference type="EMBL" id="CZPT02000583">
    <property type="protein sequence ID" value="SCU66642.1"/>
    <property type="molecule type" value="Genomic_DNA"/>
</dbReference>
<evidence type="ECO:0000256" key="4">
    <source>
        <dbReference type="ARBA" id="ARBA00022622"/>
    </source>
</evidence>
<dbReference type="GO" id="GO:0005886">
    <property type="term" value="C:plasma membrane"/>
    <property type="evidence" value="ECO:0007669"/>
    <property type="project" value="UniProtKB-SubCell"/>
</dbReference>
<comment type="subcellular location">
    <subcellularLocation>
        <location evidence="2">Cell membrane</location>
        <topology evidence="2">Lipid-anchor</topology>
        <topology evidence="2">GPI-anchor</topology>
    </subcellularLocation>
</comment>
<dbReference type="GO" id="GO:0098552">
    <property type="term" value="C:side of membrane"/>
    <property type="evidence" value="ECO:0007669"/>
    <property type="project" value="UniProtKB-KW"/>
</dbReference>
<protein>
    <submittedName>
        <fullName evidence="13">Variant surface glycoprotein (VSG, atypical), putative</fullName>
    </submittedName>
</protein>
<feature type="compositionally biased region" description="Basic and acidic residues" evidence="9">
    <location>
        <begin position="423"/>
        <end position="447"/>
    </location>
</feature>
<name>A0A1G4I4J1_TRYEQ</name>
<evidence type="ECO:0000256" key="5">
    <source>
        <dbReference type="ARBA" id="ARBA00022729"/>
    </source>
</evidence>